<dbReference type="Pfam" id="PF01047">
    <property type="entry name" value="MarR"/>
    <property type="match status" value="1"/>
</dbReference>
<dbReference type="PROSITE" id="PS50995">
    <property type="entry name" value="HTH_MARR_2"/>
    <property type="match status" value="1"/>
</dbReference>
<dbReference type="Gene3D" id="1.10.287.100">
    <property type="match status" value="1"/>
</dbReference>
<dbReference type="Proteomes" id="UP001214441">
    <property type="component" value="Unassembled WGS sequence"/>
</dbReference>
<evidence type="ECO:0000313" key="4">
    <source>
        <dbReference type="Proteomes" id="UP001214441"/>
    </source>
</evidence>
<dbReference type="EMBL" id="JANCPR020000014">
    <property type="protein sequence ID" value="MDJ1133465.1"/>
    <property type="molecule type" value="Genomic_DNA"/>
</dbReference>
<dbReference type="PANTHER" id="PTHR39515">
    <property type="entry name" value="CONSERVED PROTEIN"/>
    <property type="match status" value="1"/>
</dbReference>
<comment type="caution">
    <text evidence="3">The sequence shown here is derived from an EMBL/GenBank/DDBJ whole genome shotgun (WGS) entry which is preliminary data.</text>
</comment>
<dbReference type="InterPro" id="IPR000835">
    <property type="entry name" value="HTH_MarR-typ"/>
</dbReference>
<gene>
    <name evidence="3" type="ORF">NMN56_016130</name>
</gene>
<dbReference type="InterPro" id="IPR052526">
    <property type="entry name" value="HTH-type_Bedaq_tolerance"/>
</dbReference>
<dbReference type="Gene3D" id="1.10.10.10">
    <property type="entry name" value="Winged helix-like DNA-binding domain superfamily/Winged helix DNA-binding domain"/>
    <property type="match status" value="1"/>
</dbReference>
<feature type="region of interest" description="Disordered" evidence="1">
    <location>
        <begin position="146"/>
        <end position="170"/>
    </location>
</feature>
<dbReference type="InterPro" id="IPR036388">
    <property type="entry name" value="WH-like_DNA-bd_sf"/>
</dbReference>
<evidence type="ECO:0000313" key="3">
    <source>
        <dbReference type="EMBL" id="MDJ1133465.1"/>
    </source>
</evidence>
<dbReference type="InterPro" id="IPR036390">
    <property type="entry name" value="WH_DNA-bd_sf"/>
</dbReference>
<dbReference type="SUPFAM" id="SSF46785">
    <property type="entry name" value="Winged helix' DNA-binding domain"/>
    <property type="match status" value="1"/>
</dbReference>
<dbReference type="SMART" id="SM00347">
    <property type="entry name" value="HTH_MARR"/>
    <property type="match status" value="1"/>
</dbReference>
<protein>
    <submittedName>
        <fullName evidence="3">MarR family transcriptional regulator</fullName>
    </submittedName>
</protein>
<name>A0ABT6ZWL9_9ACTN</name>
<reference evidence="3 4" key="1">
    <citation type="submission" date="2023-05" db="EMBL/GenBank/DDBJ databases">
        <title>Streptantibioticus silvisoli sp. nov., acidotolerant actinomycetes 1 from pine litter.</title>
        <authorList>
            <person name="Swiecimska M."/>
            <person name="Golinska P."/>
            <person name="Sangal V."/>
            <person name="Wachnowicz B."/>
            <person name="Goodfellow M."/>
        </authorList>
    </citation>
    <scope>NUCLEOTIDE SEQUENCE [LARGE SCALE GENOMIC DNA]</scope>
    <source>
        <strain evidence="3 4">DSM 42109</strain>
    </source>
</reference>
<dbReference type="RefSeq" id="WP_274039583.1">
    <property type="nucleotide sequence ID" value="NZ_JANCPR020000014.1"/>
</dbReference>
<accession>A0ABT6ZWL9</accession>
<dbReference type="PANTHER" id="PTHR39515:SF2">
    <property type="entry name" value="HTH-TYPE TRANSCRIPTIONAL REGULATOR RV0880"/>
    <property type="match status" value="1"/>
</dbReference>
<feature type="compositionally biased region" description="Low complexity" evidence="1">
    <location>
        <begin position="157"/>
        <end position="170"/>
    </location>
</feature>
<keyword evidence="4" id="KW-1185">Reference proteome</keyword>
<proteinExistence type="predicted"/>
<evidence type="ECO:0000256" key="1">
    <source>
        <dbReference type="SAM" id="MobiDB-lite"/>
    </source>
</evidence>
<feature type="domain" description="HTH marR-type" evidence="2">
    <location>
        <begin position="11"/>
        <end position="148"/>
    </location>
</feature>
<organism evidence="3 4">
    <name type="scientific">Streptomyces iconiensis</name>
    <dbReference type="NCBI Taxonomy" id="1384038"/>
    <lineage>
        <taxon>Bacteria</taxon>
        <taxon>Bacillati</taxon>
        <taxon>Actinomycetota</taxon>
        <taxon>Actinomycetes</taxon>
        <taxon>Kitasatosporales</taxon>
        <taxon>Streptomycetaceae</taxon>
        <taxon>Streptomyces</taxon>
    </lineage>
</organism>
<evidence type="ECO:0000259" key="2">
    <source>
        <dbReference type="PROSITE" id="PS50995"/>
    </source>
</evidence>
<sequence length="170" mass="18184">MGASDDDLDTAEQLRWGISRLASRLRAEQPGSAQPLTRLSASLLSHLKHSGPLAVSELAAIEGVQAQSLTRVLRDLERQDSVRRSRSSTDRRRQDIVLTAAGEQALRDHVRDGNAWLAAALAQRLSPAERGLLRLAGPLMQQLADVEAESPAGQEQADGGAARRGTAGPL</sequence>